<dbReference type="GO" id="GO:0071763">
    <property type="term" value="P:nuclear membrane organization"/>
    <property type="evidence" value="ECO:0007669"/>
    <property type="project" value="TreeGrafter"/>
</dbReference>
<dbReference type="InterPro" id="IPR036361">
    <property type="entry name" value="SAP_dom_sf"/>
</dbReference>
<keyword evidence="4 8" id="KW-1133">Transmembrane helix</keyword>
<proteinExistence type="predicted"/>
<name>A0A7S0ZET5_9RHOD</name>
<evidence type="ECO:0000256" key="3">
    <source>
        <dbReference type="ARBA" id="ARBA00022692"/>
    </source>
</evidence>
<keyword evidence="2" id="KW-0597">Phosphoprotein</keyword>
<dbReference type="PANTHER" id="PTHR47808:SF2">
    <property type="entry name" value="LEM DOMAIN-CONTAINING PROTEIN 2"/>
    <property type="match status" value="1"/>
</dbReference>
<feature type="compositionally biased region" description="Polar residues" evidence="7">
    <location>
        <begin position="61"/>
        <end position="77"/>
    </location>
</feature>
<protein>
    <recommendedName>
        <fullName evidence="9">Man1/Src1-like C-terminal domain-containing protein</fullName>
    </recommendedName>
</protein>
<organism evidence="10">
    <name type="scientific">Timspurckia oligopyrenoides</name>
    <dbReference type="NCBI Taxonomy" id="708627"/>
    <lineage>
        <taxon>Eukaryota</taxon>
        <taxon>Rhodophyta</taxon>
        <taxon>Bangiophyceae</taxon>
        <taxon>Porphyridiales</taxon>
        <taxon>Porphyridiaceae</taxon>
        <taxon>Timspurckia</taxon>
    </lineage>
</organism>
<sequence length="632" mass="70706">MTVAELREFLRRNDIPVAKVPSSRKGKPPVKADFLAYALVLRAEYDAALKRSAEKARRASDSPNIFQSSASPTPVKSSTRDRKSTEKLSVVKEIKPEESEFSRRRLSLVQTPEPSKSGLKAGTPDTNRRKSVGWVSADLFESSPAPKSINKVPQTTSLFQRGNIFAEELKDEPVDMEISPSGTAQEIGNATQEIAQEDEDAMEISVAESSGGDRADDDKMGLDYNDMTLITLKNLLKSENIEIPKRAKKAELIALLRASDMSHMAQEESEKSGLDIAQTLNRNRREKAAKAPIFRMYKRFWMSAILVPCIAVCIALALWLVTSRTLYCSSGEFQQNVSAGFLIEGDGSGCVPCPKNAVCSHGILTCDDGYVQMSGRCVEHRDTTMAAAWIRPKLEKLIKKRWGLKVCGYLNANDDGGMSKNELEECLFGSGSDDDTQRVRVPEWIEKFSESKKKLVFDRAFEALQSNSRVEKIGFHRVRALDPSKPFSCTVIGFLRVFWVEVIGCIGVLIFTLSIAVYVQRRRSLEAMLEQSTREILDILYSQRVESLESNATPPFVIDTHLRDQVFSGIRNVSQRAAFWEQVESRLQLDSRVLRSGPRMIYGVPSFVWEWVASTTPSKKYSPHSSGYNSEH</sequence>
<feature type="domain" description="Man1/Src1-like C-terminal" evidence="9">
    <location>
        <begin position="327"/>
        <end position="613"/>
    </location>
</feature>
<evidence type="ECO:0000256" key="4">
    <source>
        <dbReference type="ARBA" id="ARBA00022989"/>
    </source>
</evidence>
<dbReference type="GO" id="GO:0005783">
    <property type="term" value="C:endoplasmic reticulum"/>
    <property type="evidence" value="ECO:0007669"/>
    <property type="project" value="TreeGrafter"/>
</dbReference>
<evidence type="ECO:0000313" key="10">
    <source>
        <dbReference type="EMBL" id="CAD8819600.1"/>
    </source>
</evidence>
<feature type="transmembrane region" description="Helical" evidence="8">
    <location>
        <begin position="497"/>
        <end position="519"/>
    </location>
</feature>
<evidence type="ECO:0000256" key="6">
    <source>
        <dbReference type="ARBA" id="ARBA00023242"/>
    </source>
</evidence>
<dbReference type="InterPro" id="IPR041885">
    <property type="entry name" value="MAN1_winged_helix_dom"/>
</dbReference>
<keyword evidence="5 8" id="KW-0472">Membrane</keyword>
<evidence type="ECO:0000259" key="9">
    <source>
        <dbReference type="Pfam" id="PF09402"/>
    </source>
</evidence>
<dbReference type="PANTHER" id="PTHR47808">
    <property type="entry name" value="INNER NUCLEAR MEMBRANE PROTEIN HEH2-RELATED"/>
    <property type="match status" value="1"/>
</dbReference>
<dbReference type="InterPro" id="IPR044780">
    <property type="entry name" value="Heh2/Src1"/>
</dbReference>
<dbReference type="Gene3D" id="1.10.720.30">
    <property type="entry name" value="SAP domain"/>
    <property type="match status" value="1"/>
</dbReference>
<dbReference type="Pfam" id="PF09402">
    <property type="entry name" value="MSC"/>
    <property type="match status" value="1"/>
</dbReference>
<dbReference type="GO" id="GO:0005637">
    <property type="term" value="C:nuclear inner membrane"/>
    <property type="evidence" value="ECO:0007669"/>
    <property type="project" value="UniProtKB-SubCell"/>
</dbReference>
<evidence type="ECO:0000256" key="5">
    <source>
        <dbReference type="ARBA" id="ARBA00023136"/>
    </source>
</evidence>
<feature type="transmembrane region" description="Helical" evidence="8">
    <location>
        <begin position="300"/>
        <end position="321"/>
    </location>
</feature>
<keyword evidence="6" id="KW-0539">Nucleus</keyword>
<gene>
    <name evidence="10" type="ORF">TOLI1172_LOCUS3989</name>
</gene>
<evidence type="ECO:0000256" key="8">
    <source>
        <dbReference type="SAM" id="Phobius"/>
    </source>
</evidence>
<feature type="region of interest" description="Disordered" evidence="7">
    <location>
        <begin position="51"/>
        <end position="129"/>
    </location>
</feature>
<dbReference type="EMBL" id="HBFP01005617">
    <property type="protein sequence ID" value="CAD8819600.1"/>
    <property type="molecule type" value="Transcribed_RNA"/>
</dbReference>
<dbReference type="AlphaFoldDB" id="A0A7S0ZET5"/>
<dbReference type="GO" id="GO:0034399">
    <property type="term" value="C:nuclear periphery"/>
    <property type="evidence" value="ECO:0007669"/>
    <property type="project" value="TreeGrafter"/>
</dbReference>
<accession>A0A7S0ZET5</accession>
<evidence type="ECO:0000256" key="2">
    <source>
        <dbReference type="ARBA" id="ARBA00022553"/>
    </source>
</evidence>
<comment type="subcellular location">
    <subcellularLocation>
        <location evidence="1">Nucleus inner membrane</location>
    </subcellularLocation>
</comment>
<reference evidence="10" key="1">
    <citation type="submission" date="2021-01" db="EMBL/GenBank/DDBJ databases">
        <authorList>
            <person name="Corre E."/>
            <person name="Pelletier E."/>
            <person name="Niang G."/>
            <person name="Scheremetjew M."/>
            <person name="Finn R."/>
            <person name="Kale V."/>
            <person name="Holt S."/>
            <person name="Cochrane G."/>
            <person name="Meng A."/>
            <person name="Brown T."/>
            <person name="Cohen L."/>
        </authorList>
    </citation>
    <scope>NUCLEOTIDE SEQUENCE</scope>
    <source>
        <strain evidence="10">CCMP3278</strain>
    </source>
</reference>
<feature type="compositionally biased region" description="Basic and acidic residues" evidence="7">
    <location>
        <begin position="51"/>
        <end position="60"/>
    </location>
</feature>
<evidence type="ECO:0000256" key="7">
    <source>
        <dbReference type="SAM" id="MobiDB-lite"/>
    </source>
</evidence>
<keyword evidence="3 8" id="KW-0812">Transmembrane</keyword>
<evidence type="ECO:0000256" key="1">
    <source>
        <dbReference type="ARBA" id="ARBA00004540"/>
    </source>
</evidence>
<feature type="compositionally biased region" description="Basic and acidic residues" evidence="7">
    <location>
        <begin position="78"/>
        <end position="103"/>
    </location>
</feature>
<dbReference type="InterPro" id="IPR018996">
    <property type="entry name" value="Man1/Src1-like_C"/>
</dbReference>
<dbReference type="GO" id="GO:0003682">
    <property type="term" value="F:chromatin binding"/>
    <property type="evidence" value="ECO:0007669"/>
    <property type="project" value="InterPro"/>
</dbReference>
<dbReference type="Gene3D" id="1.10.10.1180">
    <property type="entry name" value="MAN1, winged-helix domain"/>
    <property type="match status" value="1"/>
</dbReference>